<evidence type="ECO:0000313" key="2">
    <source>
        <dbReference type="EMBL" id="EJK54308.1"/>
    </source>
</evidence>
<proteinExistence type="predicted"/>
<evidence type="ECO:0000313" key="3">
    <source>
        <dbReference type="Proteomes" id="UP000266841"/>
    </source>
</evidence>
<dbReference type="OrthoDB" id="1393670at2759"/>
<sequence>MEAACKNAAEPDALPNDIFRSIGCCALRDLGSMAVGTRMGTFFIPYNLFACAFTAAAPFLPDYKVHNKSRKFNKSQ</sequence>
<comment type="caution">
    <text evidence="2">The sequence shown here is derived from an EMBL/GenBank/DDBJ whole genome shotgun (WGS) entry which is preliminary data.</text>
</comment>
<dbReference type="EMBL" id="AGNL01036020">
    <property type="protein sequence ID" value="EJK54308.1"/>
    <property type="molecule type" value="Genomic_DNA"/>
</dbReference>
<keyword evidence="1" id="KW-1133">Transmembrane helix</keyword>
<protein>
    <submittedName>
        <fullName evidence="2">Uncharacterized protein</fullName>
    </submittedName>
</protein>
<evidence type="ECO:0000256" key="1">
    <source>
        <dbReference type="SAM" id="Phobius"/>
    </source>
</evidence>
<reference evidence="2 3" key="1">
    <citation type="journal article" date="2012" name="Genome Biol.">
        <title>Genome and low-iron response of an oceanic diatom adapted to chronic iron limitation.</title>
        <authorList>
            <person name="Lommer M."/>
            <person name="Specht M."/>
            <person name="Roy A.S."/>
            <person name="Kraemer L."/>
            <person name="Andreson R."/>
            <person name="Gutowska M.A."/>
            <person name="Wolf J."/>
            <person name="Bergner S.V."/>
            <person name="Schilhabel M.B."/>
            <person name="Klostermeier U.C."/>
            <person name="Beiko R.G."/>
            <person name="Rosenstiel P."/>
            <person name="Hippler M."/>
            <person name="Laroche J."/>
        </authorList>
    </citation>
    <scope>NUCLEOTIDE SEQUENCE [LARGE SCALE GENOMIC DNA]</scope>
    <source>
        <strain evidence="2 3">CCMP1005</strain>
    </source>
</reference>
<organism evidence="2 3">
    <name type="scientific">Thalassiosira oceanica</name>
    <name type="common">Marine diatom</name>
    <dbReference type="NCBI Taxonomy" id="159749"/>
    <lineage>
        <taxon>Eukaryota</taxon>
        <taxon>Sar</taxon>
        <taxon>Stramenopiles</taxon>
        <taxon>Ochrophyta</taxon>
        <taxon>Bacillariophyta</taxon>
        <taxon>Coscinodiscophyceae</taxon>
        <taxon>Thalassiosirophycidae</taxon>
        <taxon>Thalassiosirales</taxon>
        <taxon>Thalassiosiraceae</taxon>
        <taxon>Thalassiosira</taxon>
    </lineage>
</organism>
<gene>
    <name evidence="2" type="ORF">THAOC_26080</name>
</gene>
<keyword evidence="3" id="KW-1185">Reference proteome</keyword>
<accession>K0RKQ6</accession>
<feature type="transmembrane region" description="Helical" evidence="1">
    <location>
        <begin position="42"/>
        <end position="61"/>
    </location>
</feature>
<dbReference type="Proteomes" id="UP000266841">
    <property type="component" value="Unassembled WGS sequence"/>
</dbReference>
<dbReference type="AlphaFoldDB" id="K0RKQ6"/>
<keyword evidence="1" id="KW-0472">Membrane</keyword>
<name>K0RKQ6_THAOC</name>
<keyword evidence="1" id="KW-0812">Transmembrane</keyword>